<organism evidence="2">
    <name type="scientific">Siphoviridae sp. ctYaH2</name>
    <dbReference type="NCBI Taxonomy" id="2825549"/>
    <lineage>
        <taxon>Viruses</taxon>
        <taxon>Duplodnaviria</taxon>
        <taxon>Heunggongvirae</taxon>
        <taxon>Uroviricota</taxon>
        <taxon>Caudoviricetes</taxon>
    </lineage>
</organism>
<sequence>MVKTGFRGERKGNPHPVHILSYSETSPKERGNVGTVKGKRN</sequence>
<feature type="compositionally biased region" description="Basic and acidic residues" evidence="1">
    <location>
        <begin position="1"/>
        <end position="12"/>
    </location>
</feature>
<feature type="region of interest" description="Disordered" evidence="1">
    <location>
        <begin position="1"/>
        <end position="41"/>
    </location>
</feature>
<evidence type="ECO:0000313" key="2">
    <source>
        <dbReference type="EMBL" id="DAG01921.1"/>
    </source>
</evidence>
<proteinExistence type="predicted"/>
<accession>A0A8S5V5A0</accession>
<evidence type="ECO:0000256" key="1">
    <source>
        <dbReference type="SAM" id="MobiDB-lite"/>
    </source>
</evidence>
<dbReference type="EMBL" id="BK016199">
    <property type="protein sequence ID" value="DAG01921.1"/>
    <property type="molecule type" value="Genomic_DNA"/>
</dbReference>
<reference evidence="2" key="1">
    <citation type="journal article" date="2021" name="Proc. Natl. Acad. Sci. U.S.A.">
        <title>A Catalog of Tens of Thousands of Viruses from Human Metagenomes Reveals Hidden Associations with Chronic Diseases.</title>
        <authorList>
            <person name="Tisza M.J."/>
            <person name="Buck C.B."/>
        </authorList>
    </citation>
    <scope>NUCLEOTIDE SEQUENCE</scope>
    <source>
        <strain evidence="2">CtYaH2</strain>
    </source>
</reference>
<name>A0A8S5V5A0_9CAUD</name>
<protein>
    <submittedName>
        <fullName evidence="2">Uncharacterized protein</fullName>
    </submittedName>
</protein>